<dbReference type="KEGG" id="mpro:BJP34_13870"/>
<evidence type="ECO:0000313" key="1">
    <source>
        <dbReference type="EMBL" id="AOX00396.1"/>
    </source>
</evidence>
<reference evidence="2" key="1">
    <citation type="submission" date="2016-10" db="EMBL/GenBank/DDBJ databases">
        <title>Comparative genomics uncovers the prolific and rare metabolic potential of the cyanobacterial genus Moorea.</title>
        <authorList>
            <person name="Leao T."/>
            <person name="Castelao G."/>
            <person name="Korobeynikov A."/>
            <person name="Monroe E.A."/>
            <person name="Podell S."/>
            <person name="Glukhov E."/>
            <person name="Allen E."/>
            <person name="Gerwick W.H."/>
            <person name="Gerwick L."/>
        </authorList>
    </citation>
    <scope>NUCLEOTIDE SEQUENCE [LARGE SCALE GENOMIC DNA]</scope>
    <source>
        <strain evidence="2">PAL-8-15-08-1</strain>
    </source>
</reference>
<name>A0A1D8TSI9_9CYAN</name>
<sequence length="62" mass="7045">MGRWGDGECGEMGRWGDGAFKVKFPDPLFPVPFAIYSGRKTKNLTTSHTQHAQLYIDEWILS</sequence>
<dbReference type="EMBL" id="CP017599">
    <property type="protein sequence ID" value="AOX00396.1"/>
    <property type="molecule type" value="Genomic_DNA"/>
</dbReference>
<protein>
    <submittedName>
        <fullName evidence="1">Uncharacterized protein</fullName>
    </submittedName>
</protein>
<accession>A0A1D8TSI9</accession>
<proteinExistence type="predicted"/>
<evidence type="ECO:0000313" key="2">
    <source>
        <dbReference type="Proteomes" id="UP000177870"/>
    </source>
</evidence>
<gene>
    <name evidence="1" type="ORF">BJP34_13870</name>
</gene>
<dbReference type="RefSeq" id="WP_070392857.1">
    <property type="nucleotide sequence ID" value="NZ_CP017599.1"/>
</dbReference>
<dbReference type="Proteomes" id="UP000177870">
    <property type="component" value="Chromosome"/>
</dbReference>
<organism evidence="1 2">
    <name type="scientific">Moorena producens PAL-8-15-08-1</name>
    <dbReference type="NCBI Taxonomy" id="1458985"/>
    <lineage>
        <taxon>Bacteria</taxon>
        <taxon>Bacillati</taxon>
        <taxon>Cyanobacteriota</taxon>
        <taxon>Cyanophyceae</taxon>
        <taxon>Coleofasciculales</taxon>
        <taxon>Coleofasciculaceae</taxon>
        <taxon>Moorena</taxon>
    </lineage>
</organism>
<dbReference type="AlphaFoldDB" id="A0A1D8TSI9"/>